<dbReference type="EMBL" id="BPVZ01000105">
    <property type="protein sequence ID" value="GKV34428.1"/>
    <property type="molecule type" value="Genomic_DNA"/>
</dbReference>
<dbReference type="Proteomes" id="UP001054252">
    <property type="component" value="Unassembled WGS sequence"/>
</dbReference>
<dbReference type="Pfam" id="PF02992">
    <property type="entry name" value="Transposase_21"/>
    <property type="match status" value="1"/>
</dbReference>
<organism evidence="2 3">
    <name type="scientific">Rubroshorea leprosula</name>
    <dbReference type="NCBI Taxonomy" id="152421"/>
    <lineage>
        <taxon>Eukaryota</taxon>
        <taxon>Viridiplantae</taxon>
        <taxon>Streptophyta</taxon>
        <taxon>Embryophyta</taxon>
        <taxon>Tracheophyta</taxon>
        <taxon>Spermatophyta</taxon>
        <taxon>Magnoliopsida</taxon>
        <taxon>eudicotyledons</taxon>
        <taxon>Gunneridae</taxon>
        <taxon>Pentapetalae</taxon>
        <taxon>rosids</taxon>
        <taxon>malvids</taxon>
        <taxon>Malvales</taxon>
        <taxon>Dipterocarpaceae</taxon>
        <taxon>Rubroshorea</taxon>
    </lineage>
</organism>
<gene>
    <name evidence="2" type="ORF">SLEP1_g42803</name>
</gene>
<dbReference type="PANTHER" id="PTHR10775">
    <property type="entry name" value="OS08G0208400 PROTEIN"/>
    <property type="match status" value="1"/>
</dbReference>
<dbReference type="PANTHER" id="PTHR10775:SF177">
    <property type="entry name" value="TNP2, PARTIAL"/>
    <property type="match status" value="1"/>
</dbReference>
<name>A0AAV5LBE0_9ROSI</name>
<evidence type="ECO:0000313" key="2">
    <source>
        <dbReference type="EMBL" id="GKV34428.1"/>
    </source>
</evidence>
<reference evidence="2 3" key="1">
    <citation type="journal article" date="2021" name="Commun. Biol.">
        <title>The genome of Shorea leprosula (Dipterocarpaceae) highlights the ecological relevance of drought in aseasonal tropical rainforests.</title>
        <authorList>
            <person name="Ng K.K.S."/>
            <person name="Kobayashi M.J."/>
            <person name="Fawcett J.A."/>
            <person name="Hatakeyama M."/>
            <person name="Paape T."/>
            <person name="Ng C.H."/>
            <person name="Ang C.C."/>
            <person name="Tnah L.H."/>
            <person name="Lee C.T."/>
            <person name="Nishiyama T."/>
            <person name="Sese J."/>
            <person name="O'Brien M.J."/>
            <person name="Copetti D."/>
            <person name="Mohd Noor M.I."/>
            <person name="Ong R.C."/>
            <person name="Putra M."/>
            <person name="Sireger I.Z."/>
            <person name="Indrioko S."/>
            <person name="Kosugi Y."/>
            <person name="Izuno A."/>
            <person name="Isagi Y."/>
            <person name="Lee S.L."/>
            <person name="Shimizu K.K."/>
        </authorList>
    </citation>
    <scope>NUCLEOTIDE SEQUENCE [LARGE SCALE GENOMIC DNA]</scope>
    <source>
        <strain evidence="2">214</strain>
    </source>
</reference>
<protein>
    <recommendedName>
        <fullName evidence="4">Transposase</fullName>
    </recommendedName>
</protein>
<dbReference type="AlphaFoldDB" id="A0AAV5LBE0"/>
<evidence type="ECO:0008006" key="4">
    <source>
        <dbReference type="Google" id="ProtNLM"/>
    </source>
</evidence>
<feature type="compositionally biased region" description="Acidic residues" evidence="1">
    <location>
        <begin position="295"/>
        <end position="316"/>
    </location>
</feature>
<accession>A0AAV5LBE0</accession>
<comment type="caution">
    <text evidence="2">The sequence shown here is derived from an EMBL/GenBank/DDBJ whole genome shotgun (WGS) entry which is preliminary data.</text>
</comment>
<evidence type="ECO:0000313" key="3">
    <source>
        <dbReference type="Proteomes" id="UP001054252"/>
    </source>
</evidence>
<feature type="compositionally biased region" description="Acidic residues" evidence="1">
    <location>
        <begin position="267"/>
        <end position="276"/>
    </location>
</feature>
<evidence type="ECO:0000256" key="1">
    <source>
        <dbReference type="SAM" id="MobiDB-lite"/>
    </source>
</evidence>
<feature type="region of interest" description="Disordered" evidence="1">
    <location>
        <begin position="267"/>
        <end position="316"/>
    </location>
</feature>
<feature type="region of interest" description="Disordered" evidence="1">
    <location>
        <begin position="346"/>
        <end position="370"/>
    </location>
</feature>
<feature type="compositionally biased region" description="Basic and acidic residues" evidence="1">
    <location>
        <begin position="277"/>
        <end position="287"/>
    </location>
</feature>
<sequence>MSAIRKKDVPRKSLWYLPITPRLQRLYMSRKTTKHMTWHLKCREDADEVMHLAGSEAWKHFDETYPTFANKPRNVRLGLYTDGFNSFGCSATPYSCWPIFLTVYNFPPELCMKSEHIFLAMIIVGPKSPGKNIDIILRPLIDELKELWTNGVETYDSFKQQNFIMKAALLWIINDFPGYGMLSGWSTNGRKGWFAACKIRARAIINTSSLSDGENVYYQDDDPSMPQLVQPSTILNDHVSLTSQRGEQVVISEVMQLPYVADEECVGEDDDQEEEFDGMKTSEKEEQPTITQPPLDDDQYTGDDATMEEDTEERNLEVELDVEFAVLDPELDAQLEEELSCVVPKTRCGMDKGDDAPVDPSQRKVLSLNH</sequence>
<proteinExistence type="predicted"/>
<dbReference type="InterPro" id="IPR004242">
    <property type="entry name" value="Transposase_21"/>
</dbReference>
<keyword evidence="3" id="KW-1185">Reference proteome</keyword>